<dbReference type="InterPro" id="IPR052353">
    <property type="entry name" value="Benzoxazolinone_Detox_Enz"/>
</dbReference>
<evidence type="ECO:0000259" key="1">
    <source>
        <dbReference type="PROSITE" id="PS51340"/>
    </source>
</evidence>
<evidence type="ECO:0000313" key="3">
    <source>
        <dbReference type="Proteomes" id="UP000326061"/>
    </source>
</evidence>
<dbReference type="RefSeq" id="WP_152298864.1">
    <property type="nucleotide sequence ID" value="NZ_CP041166.1"/>
</dbReference>
<dbReference type="KEGG" id="suln:FJR47_02295"/>
<dbReference type="EMBL" id="CP041166">
    <property type="protein sequence ID" value="QFR42801.1"/>
    <property type="molecule type" value="Genomic_DNA"/>
</dbReference>
<dbReference type="InterPro" id="IPR011037">
    <property type="entry name" value="Pyrv_Knase-like_insert_dom_sf"/>
</dbReference>
<name>A0AAJ4DM91_9BACT</name>
<dbReference type="AlphaFoldDB" id="A0AAJ4DM91"/>
<dbReference type="GO" id="GO:0030151">
    <property type="term" value="F:molybdenum ion binding"/>
    <property type="evidence" value="ECO:0007669"/>
    <property type="project" value="InterPro"/>
</dbReference>
<dbReference type="InterPro" id="IPR005302">
    <property type="entry name" value="MoCF_Sase_C"/>
</dbReference>
<feature type="domain" description="MOSC" evidence="1">
    <location>
        <begin position="36"/>
        <end position="171"/>
    </location>
</feature>
<dbReference type="Gene3D" id="2.40.33.20">
    <property type="entry name" value="PK beta-barrel domain-like"/>
    <property type="match status" value="1"/>
</dbReference>
<dbReference type="Pfam" id="PF03473">
    <property type="entry name" value="MOSC"/>
    <property type="match status" value="1"/>
</dbReference>
<dbReference type="PANTHER" id="PTHR30212:SF2">
    <property type="entry name" value="PROTEIN YIIM"/>
    <property type="match status" value="1"/>
</dbReference>
<gene>
    <name evidence="2" type="ORF">FJR47_02295</name>
</gene>
<dbReference type="PROSITE" id="PS51340">
    <property type="entry name" value="MOSC"/>
    <property type="match status" value="1"/>
</dbReference>
<reference evidence="3" key="1">
    <citation type="submission" date="2019-06" db="EMBL/GenBank/DDBJ databases">
        <title>Sulfurimonas gotlandica sp. nov., a chemoautotrophic and psychrotolerant epsilonproteobacterium isolated from a pelagic redoxcline, and an emended description of the genus Sulfurimonas.</title>
        <authorList>
            <person name="Wang S."/>
            <person name="Jiang L."/>
            <person name="Shao Z."/>
        </authorList>
    </citation>
    <scope>NUCLEOTIDE SEQUENCE [LARGE SCALE GENOMIC DNA]</scope>
    <source>
        <strain evidence="3">1-1N</strain>
    </source>
</reference>
<dbReference type="GO" id="GO:0003824">
    <property type="term" value="F:catalytic activity"/>
    <property type="evidence" value="ECO:0007669"/>
    <property type="project" value="InterPro"/>
</dbReference>
<dbReference type="SUPFAM" id="SSF50800">
    <property type="entry name" value="PK beta-barrel domain-like"/>
    <property type="match status" value="1"/>
</dbReference>
<protein>
    <submittedName>
        <fullName evidence="2">MOSC domain-containing protein</fullName>
    </submittedName>
</protein>
<accession>A0AAJ4DM91</accession>
<organism evidence="2 3">
    <name type="scientific">Sulfurimonas xiamenensis</name>
    <dbReference type="NCBI Taxonomy" id="2590021"/>
    <lineage>
        <taxon>Bacteria</taxon>
        <taxon>Pseudomonadati</taxon>
        <taxon>Campylobacterota</taxon>
        <taxon>Epsilonproteobacteria</taxon>
        <taxon>Campylobacterales</taxon>
        <taxon>Sulfurimonadaceae</taxon>
        <taxon>Sulfurimonas</taxon>
    </lineage>
</organism>
<evidence type="ECO:0000313" key="2">
    <source>
        <dbReference type="EMBL" id="QFR42801.1"/>
    </source>
</evidence>
<keyword evidence="3" id="KW-1185">Reference proteome</keyword>
<dbReference type="PANTHER" id="PTHR30212">
    <property type="entry name" value="PROTEIN YIIM"/>
    <property type="match status" value="1"/>
</dbReference>
<dbReference type="Proteomes" id="UP000326061">
    <property type="component" value="Chromosome"/>
</dbReference>
<proteinExistence type="predicted"/>
<dbReference type="GO" id="GO:0030170">
    <property type="term" value="F:pyridoxal phosphate binding"/>
    <property type="evidence" value="ECO:0007669"/>
    <property type="project" value="InterPro"/>
</dbReference>
<sequence length="230" mass="26152">MQNRVISLQIGKVKSYGDKKSSEFLEKYWESASFKEVVNDKVWAGKLGFKGDEVADRVHHGGAEKAIFANSYQNYEKWTEFLKVKHLSFGALAENLTVSGLHESNVCLGDIHKIGSALLQVSQPRKPCYKISKKHNNKKFTDEIYTSGLTGWYYRVLEEGFIQAGNDIQIVFSEEPKISILEANMAFAHPDEKRDTLDKILTISSIAPSYRTSILKRIDKTFSLDYMKVD</sequence>